<dbReference type="AlphaFoldDB" id="C0Q8N1"/>
<dbReference type="HOGENOM" id="CLU_007383_6_11_7"/>
<name>C0Q8N1_DESAH</name>
<keyword evidence="3" id="KW-1185">Reference proteome</keyword>
<feature type="domain" description="NAD(P)-binding" evidence="1">
    <location>
        <begin position="19"/>
        <end position="151"/>
    </location>
</feature>
<dbReference type="SUPFAM" id="SSF51735">
    <property type="entry name" value="NAD(P)-binding Rossmann-fold domains"/>
    <property type="match status" value="1"/>
</dbReference>
<organism evidence="2 3">
    <name type="scientific">Desulforapulum autotrophicum (strain ATCC 43914 / DSM 3382 / VKM B-1955 / HRM2)</name>
    <name type="common">Desulfobacterium autotrophicum</name>
    <dbReference type="NCBI Taxonomy" id="177437"/>
    <lineage>
        <taxon>Bacteria</taxon>
        <taxon>Pseudomonadati</taxon>
        <taxon>Thermodesulfobacteriota</taxon>
        <taxon>Desulfobacteria</taxon>
        <taxon>Desulfobacterales</taxon>
        <taxon>Desulfobacteraceae</taxon>
        <taxon>Desulforapulum</taxon>
    </lineage>
</organism>
<dbReference type="RefSeq" id="WP_015903158.1">
    <property type="nucleotide sequence ID" value="NC_012108.1"/>
</dbReference>
<dbReference type="GO" id="GO:0005737">
    <property type="term" value="C:cytoplasm"/>
    <property type="evidence" value="ECO:0007669"/>
    <property type="project" value="TreeGrafter"/>
</dbReference>
<dbReference type="KEGG" id="dat:HRM2_12590"/>
<proteinExistence type="predicted"/>
<dbReference type="Pfam" id="PF13460">
    <property type="entry name" value="NAD_binding_10"/>
    <property type="match status" value="1"/>
</dbReference>
<accession>C0Q8N1</accession>
<evidence type="ECO:0000259" key="1">
    <source>
        <dbReference type="Pfam" id="PF13460"/>
    </source>
</evidence>
<dbReference type="InterPro" id="IPR016040">
    <property type="entry name" value="NAD(P)-bd_dom"/>
</dbReference>
<dbReference type="InterPro" id="IPR051783">
    <property type="entry name" value="NAD(P)-dependent_oxidoreduct"/>
</dbReference>
<dbReference type="PANTHER" id="PTHR48079:SF6">
    <property type="entry name" value="NAD(P)-BINDING DOMAIN-CONTAINING PROTEIN-RELATED"/>
    <property type="match status" value="1"/>
</dbReference>
<evidence type="ECO:0000313" key="2">
    <source>
        <dbReference type="EMBL" id="ACN14371.1"/>
    </source>
</evidence>
<protein>
    <recommendedName>
        <fullName evidence="1">NAD(P)-binding domain-containing protein</fullName>
    </recommendedName>
</protein>
<dbReference type="Pfam" id="PF11066">
    <property type="entry name" value="DUF2867"/>
    <property type="match status" value="1"/>
</dbReference>
<dbReference type="EMBL" id="CP001087">
    <property type="protein sequence ID" value="ACN14371.1"/>
    <property type="molecule type" value="Genomic_DNA"/>
</dbReference>
<dbReference type="InterPro" id="IPR021295">
    <property type="entry name" value="DUF2867"/>
</dbReference>
<dbReference type="PANTHER" id="PTHR48079">
    <property type="entry name" value="PROTEIN YEEZ"/>
    <property type="match status" value="1"/>
</dbReference>
<dbReference type="GO" id="GO:0004029">
    <property type="term" value="F:aldehyde dehydrogenase (NAD+) activity"/>
    <property type="evidence" value="ECO:0007669"/>
    <property type="project" value="TreeGrafter"/>
</dbReference>
<dbReference type="STRING" id="177437.HRM2_12590"/>
<dbReference type="Gene3D" id="3.40.50.720">
    <property type="entry name" value="NAD(P)-binding Rossmann-like Domain"/>
    <property type="match status" value="1"/>
</dbReference>
<reference evidence="2 3" key="1">
    <citation type="journal article" date="2009" name="Environ. Microbiol.">
        <title>Genome sequence of Desulfobacterium autotrophicum HRM2, a marine sulfate reducer oxidizing organic carbon completely to carbon dioxide.</title>
        <authorList>
            <person name="Strittmatter A.W."/>
            <person name="Liesegang H."/>
            <person name="Rabus R."/>
            <person name="Decker I."/>
            <person name="Amann J."/>
            <person name="Andres S."/>
            <person name="Henne A."/>
            <person name="Fricke W.F."/>
            <person name="Martinez-Arias R."/>
            <person name="Bartels D."/>
            <person name="Goesmann A."/>
            <person name="Krause L."/>
            <person name="Puehler A."/>
            <person name="Klenk H.P."/>
            <person name="Richter M."/>
            <person name="Schuler M."/>
            <person name="Gloeckner F.O."/>
            <person name="Meyerdierks A."/>
            <person name="Gottschalk G."/>
            <person name="Amann R."/>
        </authorList>
    </citation>
    <scope>NUCLEOTIDE SEQUENCE [LARGE SCALE GENOMIC DNA]</scope>
    <source>
        <strain evidence="3">ATCC 43914 / DSM 3382 / HRM2</strain>
    </source>
</reference>
<dbReference type="OrthoDB" id="9774199at2"/>
<gene>
    <name evidence="2" type="ordered locus">HRM2_12590</name>
</gene>
<dbReference type="InterPro" id="IPR036291">
    <property type="entry name" value="NAD(P)-bd_dom_sf"/>
</dbReference>
<dbReference type="eggNOG" id="COG0702">
    <property type="taxonomic scope" value="Bacteria"/>
</dbReference>
<evidence type="ECO:0000313" key="3">
    <source>
        <dbReference type="Proteomes" id="UP000000442"/>
    </source>
</evidence>
<sequence length="519" mass="56865">MSPSDPDNQTVQKPVLVTGATGYVAGRLIPLLLDSGYTVRAMGRSLEKMASRPWAVHPRIQLARGDIGDIASLGKAVRGCGAVYYLVHSMISQKGKYRHADMIGARNMAAAAAAEKADHIIYLGGLGDINHRNISRHLISRNEVGKILAQGSVPVTVLRAAMILGSGSASFEILRYLAERLPMMITPKWVNMPTQPIAITNVLGYLKGCLEHPETRGRTFDIGGPDVVSYRDLFYIFAQTAGLPKPLLIPVPVLSPKFSALWIHLITPVPAAIAGPLTQGLSIPTVCRENTITTIIAQDLITCSEAIKRALDRINHQEVTTCWADAGAMAFPEWTHCGDSSYSGGTLLECGFRATVNGTPQALWPAMEPLFKGNGCYTTSGPWRLRGLLDRFAGGPGLKRGRRPDKHLQPGDTLDFWRVLKVNPLAMVLLADEMKMPGQALLEIKITPLDNQCCELTILSRFRPKGLAGIAYWYLFYPFQQYVYARMLRDMVRITGLEMPSGPARFTSIIQRACMVKGK</sequence>
<dbReference type="Proteomes" id="UP000000442">
    <property type="component" value="Chromosome"/>
</dbReference>